<evidence type="ECO:0000313" key="4">
    <source>
        <dbReference type="Proteomes" id="UP000005203"/>
    </source>
</evidence>
<evidence type="ECO:0000256" key="2">
    <source>
        <dbReference type="SAM" id="Phobius"/>
    </source>
</evidence>
<keyword evidence="2" id="KW-0472">Membrane</keyword>
<keyword evidence="2" id="KW-0812">Transmembrane</keyword>
<protein>
    <submittedName>
        <fullName evidence="5">Uncharacterized protein LOC102653967</fullName>
    </submittedName>
</protein>
<evidence type="ECO:0000256" key="1">
    <source>
        <dbReference type="SAM" id="MobiDB-lite"/>
    </source>
</evidence>
<evidence type="ECO:0000313" key="3">
    <source>
        <dbReference type="EnsemblMetazoa" id="XP_026299775"/>
    </source>
</evidence>
<sequence length="154" mass="18276">MAQINKCNNHPIKENRSRKKKNKKKKNGQDKQEQKQSIEVCVHTESTLFATDRNDKKEKPITLCIGMASAIFSVIWLMQESKHSLLRLRGCSLPLIWPLFNFHREAWPLKQCQPLRQKPFNRDLPRHCICVMTCYNEMRTYRDATHYACVYRLI</sequence>
<name>A0A7M7SR77_APIME</name>
<reference evidence="5" key="2">
    <citation type="submission" date="2025-04" db="UniProtKB">
        <authorList>
            <consortium name="RefSeq"/>
        </authorList>
    </citation>
    <scope>IDENTIFICATION</scope>
    <source>
        <strain evidence="5">DH4</strain>
        <tissue evidence="5">Whole body</tissue>
    </source>
</reference>
<feature type="compositionally biased region" description="Basic and acidic residues" evidence="1">
    <location>
        <begin position="27"/>
        <end position="36"/>
    </location>
</feature>
<feature type="transmembrane region" description="Helical" evidence="2">
    <location>
        <begin position="60"/>
        <end position="78"/>
    </location>
</feature>
<accession>A0A7M7SR77</accession>
<accession>A0A8B8H6Z5</accession>
<evidence type="ECO:0000313" key="5">
    <source>
        <dbReference type="RefSeq" id="XP_026299775.1"/>
    </source>
</evidence>
<organism evidence="3">
    <name type="scientific">Apis mellifera</name>
    <name type="common">Honeybee</name>
    <dbReference type="NCBI Taxonomy" id="7460"/>
    <lineage>
        <taxon>Eukaryota</taxon>
        <taxon>Metazoa</taxon>
        <taxon>Ecdysozoa</taxon>
        <taxon>Arthropoda</taxon>
        <taxon>Hexapoda</taxon>
        <taxon>Insecta</taxon>
        <taxon>Pterygota</taxon>
        <taxon>Neoptera</taxon>
        <taxon>Endopterygota</taxon>
        <taxon>Hymenoptera</taxon>
        <taxon>Apocrita</taxon>
        <taxon>Aculeata</taxon>
        <taxon>Apoidea</taxon>
        <taxon>Anthophila</taxon>
        <taxon>Apidae</taxon>
        <taxon>Apis</taxon>
    </lineage>
</organism>
<proteinExistence type="predicted"/>
<dbReference type="GeneID" id="102653967"/>
<reference evidence="3" key="1">
    <citation type="submission" date="2021-01" db="UniProtKB">
        <authorList>
            <consortium name="EnsemblMetazoa"/>
        </authorList>
    </citation>
    <scope>IDENTIFICATION</scope>
    <source>
        <strain evidence="3">DH4</strain>
    </source>
</reference>
<dbReference type="Proteomes" id="UP000005203">
    <property type="component" value="Linkage group LG11"/>
</dbReference>
<keyword evidence="4" id="KW-1185">Reference proteome</keyword>
<feature type="compositionally biased region" description="Basic residues" evidence="1">
    <location>
        <begin position="16"/>
        <end position="26"/>
    </location>
</feature>
<keyword evidence="2" id="KW-1133">Transmembrane helix</keyword>
<dbReference type="EnsemblMetazoa" id="XM_026443990">
    <property type="protein sequence ID" value="XP_026299775"/>
    <property type="gene ID" value="LOC102653967"/>
</dbReference>
<dbReference type="AlphaFoldDB" id="A0A7M7SR77"/>
<feature type="region of interest" description="Disordered" evidence="1">
    <location>
        <begin position="1"/>
        <end position="37"/>
    </location>
</feature>
<gene>
    <name evidence="5" type="primary">LOC102653967</name>
</gene>
<dbReference type="KEGG" id="ame:102653967"/>
<dbReference type="RefSeq" id="XP_026299775.1">
    <property type="nucleotide sequence ID" value="XM_026443990.1"/>
</dbReference>